<feature type="region of interest" description="Disordered" evidence="7">
    <location>
        <begin position="1"/>
        <end position="42"/>
    </location>
</feature>
<evidence type="ECO:0000313" key="9">
    <source>
        <dbReference type="Proteomes" id="UP001500840"/>
    </source>
</evidence>
<dbReference type="SUPFAM" id="SSF56935">
    <property type="entry name" value="Porins"/>
    <property type="match status" value="1"/>
</dbReference>
<evidence type="ECO:0000256" key="7">
    <source>
        <dbReference type="SAM" id="MobiDB-lite"/>
    </source>
</evidence>
<evidence type="ECO:0000313" key="8">
    <source>
        <dbReference type="EMBL" id="GAA4451276.1"/>
    </source>
</evidence>
<comment type="caution">
    <text evidence="8">The sequence shown here is derived from an EMBL/GenBank/DDBJ whole genome shotgun (WGS) entry which is preliminary data.</text>
</comment>
<dbReference type="Proteomes" id="UP001500840">
    <property type="component" value="Unassembled WGS sequence"/>
</dbReference>
<keyword evidence="2" id="KW-0813">Transport</keyword>
<keyword evidence="9" id="KW-1185">Reference proteome</keyword>
<dbReference type="EMBL" id="BAABGA010000024">
    <property type="protein sequence ID" value="GAA4451276.1"/>
    <property type="molecule type" value="Genomic_DNA"/>
</dbReference>
<dbReference type="PANTHER" id="PTHR30069:SF49">
    <property type="entry name" value="OUTER MEMBRANE PROTEIN C"/>
    <property type="match status" value="1"/>
</dbReference>
<evidence type="ECO:0000256" key="3">
    <source>
        <dbReference type="ARBA" id="ARBA00022452"/>
    </source>
</evidence>
<evidence type="ECO:0000256" key="5">
    <source>
        <dbReference type="ARBA" id="ARBA00023136"/>
    </source>
</evidence>
<keyword evidence="5" id="KW-0472">Membrane</keyword>
<gene>
    <name evidence="8" type="ORF">GCM10023156_18700</name>
</gene>
<dbReference type="InterPro" id="IPR036942">
    <property type="entry name" value="Beta-barrel_TonB_sf"/>
</dbReference>
<protein>
    <submittedName>
        <fullName evidence="8">TonB-dependent receptor</fullName>
    </submittedName>
</protein>
<comment type="subcellular location">
    <subcellularLocation>
        <location evidence="1">Cell outer membrane</location>
        <topology evidence="1">Multi-pass membrane protein</topology>
    </subcellularLocation>
</comment>
<sequence length="745" mass="82539">MRAPVMQAPVIPAPGLRVPGLLGDDSAAQDDARHDQASHTKDKAIAADSRVANLFGDVSQVDELPANREPLARSPAADAVFREEALGRRTADVGDLLRRSKGAHGVSIQNRTPIVSDTRVRGQRVGQVLASGSYWAPARMDLDTMMSKIDSRLIQDSILIKGPYASRYGPGFRFVDLEFLQSPRYDNGYEGHGSTSGTYTSNGEQFYGRQSFWGGSDDYGFHISYGHRTGNDYETGQDGFFIPASYKSRDLFVAYGFDLNDHEKVEINALRLDQTDLEFPGLVTDLNFLITDGYEITYTNDAPSFADQFTSEVWYNRTRFEGDTRRPGKARQIPSLVDAFQPSFLGAADGSTTTDGDALSAGYRFESTFFSCGSQTSVGTDMIYLNQELNEYDYYDPDPNDNNFPIPRSDSIDVGAYIERIVQWNEDVVVTAGTRIDGVFTDSRDIVAGVPEPLSVLEETTLDKEFLLGSAYLTANRNLGAGWNSSAGMGFAMRQPTLTEMYAEYTFIGSLQRGLTFLDGDPELESERLYQCDLGIQYVSDDVQFGLHGHHAWIQNYITYDLFDPAGTVDGFQQGASFVNTDLATLSGFETYGQVAMTSMVSTFGILTYVEGRDHTRLDPSRHTGDSVRSGNSSVDAEPLPGIAPMEARVGFLIHDPSAQDRWGVEFAARIVDNQDRVASTLQEIETPGFTVYDIRSYRRFGDLLVTSGFENLTNKFYREHIDYRSGRGVFRPGFAFYVGGELTY</sequence>
<dbReference type="InterPro" id="IPR039426">
    <property type="entry name" value="TonB-dep_rcpt-like"/>
</dbReference>
<reference evidence="9" key="1">
    <citation type="journal article" date="2019" name="Int. J. Syst. Evol. Microbiol.">
        <title>The Global Catalogue of Microorganisms (GCM) 10K type strain sequencing project: providing services to taxonomists for standard genome sequencing and annotation.</title>
        <authorList>
            <consortium name="The Broad Institute Genomics Platform"/>
            <consortium name="The Broad Institute Genome Sequencing Center for Infectious Disease"/>
            <person name="Wu L."/>
            <person name="Ma J."/>
        </authorList>
    </citation>
    <scope>NUCLEOTIDE SEQUENCE [LARGE SCALE GENOMIC DNA]</scope>
    <source>
        <strain evidence="9">JCM 17759</strain>
    </source>
</reference>
<evidence type="ECO:0000256" key="6">
    <source>
        <dbReference type="ARBA" id="ARBA00023237"/>
    </source>
</evidence>
<feature type="region of interest" description="Disordered" evidence="7">
    <location>
        <begin position="617"/>
        <end position="640"/>
    </location>
</feature>
<feature type="compositionally biased region" description="Basic and acidic residues" evidence="7">
    <location>
        <begin position="30"/>
        <end position="42"/>
    </location>
</feature>
<proteinExistence type="predicted"/>
<feature type="compositionally biased region" description="Basic and acidic residues" evidence="7">
    <location>
        <begin position="617"/>
        <end position="626"/>
    </location>
</feature>
<keyword evidence="4" id="KW-0812">Transmembrane</keyword>
<dbReference type="Gene3D" id="2.40.170.20">
    <property type="entry name" value="TonB-dependent receptor, beta-barrel domain"/>
    <property type="match status" value="1"/>
</dbReference>
<organism evidence="8 9">
    <name type="scientific">Novipirellula rosea</name>
    <dbReference type="NCBI Taxonomy" id="1031540"/>
    <lineage>
        <taxon>Bacteria</taxon>
        <taxon>Pseudomonadati</taxon>
        <taxon>Planctomycetota</taxon>
        <taxon>Planctomycetia</taxon>
        <taxon>Pirellulales</taxon>
        <taxon>Pirellulaceae</taxon>
        <taxon>Novipirellula</taxon>
    </lineage>
</organism>
<evidence type="ECO:0000256" key="4">
    <source>
        <dbReference type="ARBA" id="ARBA00022692"/>
    </source>
</evidence>
<keyword evidence="8" id="KW-0675">Receptor</keyword>
<dbReference type="PANTHER" id="PTHR30069">
    <property type="entry name" value="TONB-DEPENDENT OUTER MEMBRANE RECEPTOR"/>
    <property type="match status" value="1"/>
</dbReference>
<keyword evidence="6" id="KW-0998">Cell outer membrane</keyword>
<evidence type="ECO:0000256" key="2">
    <source>
        <dbReference type="ARBA" id="ARBA00022448"/>
    </source>
</evidence>
<keyword evidence="3" id="KW-1134">Transmembrane beta strand</keyword>
<name>A0ABP8MJB4_9BACT</name>
<evidence type="ECO:0000256" key="1">
    <source>
        <dbReference type="ARBA" id="ARBA00004571"/>
    </source>
</evidence>
<accession>A0ABP8MJB4</accession>